<dbReference type="PROSITE" id="PS50835">
    <property type="entry name" value="IG_LIKE"/>
    <property type="match status" value="1"/>
</dbReference>
<dbReference type="SMART" id="SM00406">
    <property type="entry name" value="IGv"/>
    <property type="match status" value="1"/>
</dbReference>
<evidence type="ECO:0000256" key="1">
    <source>
        <dbReference type="ARBA" id="ARBA00004370"/>
    </source>
</evidence>
<sequence length="203" mass="22335">PMVPPAGSLEFLTLKLTTPCFLLPAVQSVPDMVAHFGGDVTLSCLFPSQPRMNLDRLTLTWQKELEQARAEPRVVHSYYYGKDQLERQDAAYRNRTWLDAEGLARGNASLVLRGVRTQDEGVYCCHVASEQGSRTENWELRVGAPFSEPHLNVSLSSAGLRLTACTGGGDPAATVRWLDEAGGDIMAESTTEQRADEQGLYHV</sequence>
<evidence type="ECO:0000256" key="2">
    <source>
        <dbReference type="ARBA" id="ARBA00022729"/>
    </source>
</evidence>
<organism evidence="9 10">
    <name type="scientific">Pelodiscus sinensis</name>
    <name type="common">Chinese softshell turtle</name>
    <name type="synonym">Trionyx sinensis</name>
    <dbReference type="NCBI Taxonomy" id="13735"/>
    <lineage>
        <taxon>Eukaryota</taxon>
        <taxon>Metazoa</taxon>
        <taxon>Chordata</taxon>
        <taxon>Craniata</taxon>
        <taxon>Vertebrata</taxon>
        <taxon>Euteleostomi</taxon>
        <taxon>Archelosauria</taxon>
        <taxon>Testudinata</taxon>
        <taxon>Testudines</taxon>
        <taxon>Cryptodira</taxon>
        <taxon>Trionychia</taxon>
        <taxon>Trionychidae</taxon>
        <taxon>Pelodiscus</taxon>
    </lineage>
</organism>
<dbReference type="eggNOG" id="ENOG502S0WS">
    <property type="taxonomic scope" value="Eukaryota"/>
</dbReference>
<dbReference type="GO" id="GO:0005102">
    <property type="term" value="F:signaling receptor binding"/>
    <property type="evidence" value="ECO:0007669"/>
    <property type="project" value="TreeGrafter"/>
</dbReference>
<dbReference type="Proteomes" id="UP000007267">
    <property type="component" value="Unassembled WGS sequence"/>
</dbReference>
<evidence type="ECO:0000256" key="6">
    <source>
        <dbReference type="ARBA" id="ARBA00023319"/>
    </source>
</evidence>
<dbReference type="AlphaFoldDB" id="K7FAU4"/>
<dbReference type="PANTHER" id="PTHR24100:SF145">
    <property type="entry name" value="CD276 ANTIGEN"/>
    <property type="match status" value="1"/>
</dbReference>
<dbReference type="GO" id="GO:1903037">
    <property type="term" value="P:regulation of leukocyte cell-cell adhesion"/>
    <property type="evidence" value="ECO:0007669"/>
    <property type="project" value="UniProtKB-ARBA"/>
</dbReference>
<proteinExistence type="predicted"/>
<reference evidence="10" key="1">
    <citation type="submission" date="2011-10" db="EMBL/GenBank/DDBJ databases">
        <authorList>
            <consortium name="Soft-shell Turtle Genome Consortium"/>
        </authorList>
    </citation>
    <scope>NUCLEOTIDE SEQUENCE [LARGE SCALE GENOMIC DNA]</scope>
    <source>
        <strain evidence="10">Daiwa-1</strain>
    </source>
</reference>
<dbReference type="InterPro" id="IPR036179">
    <property type="entry name" value="Ig-like_dom_sf"/>
</dbReference>
<evidence type="ECO:0000256" key="5">
    <source>
        <dbReference type="ARBA" id="ARBA00023180"/>
    </source>
</evidence>
<evidence type="ECO:0000313" key="10">
    <source>
        <dbReference type="Proteomes" id="UP000007267"/>
    </source>
</evidence>
<dbReference type="InterPro" id="IPR003599">
    <property type="entry name" value="Ig_sub"/>
</dbReference>
<dbReference type="FunFam" id="2.60.40.10:FF:000142">
    <property type="entry name" value="V-set domain-containing T-cell activation inhibitor 1"/>
    <property type="match status" value="1"/>
</dbReference>
<dbReference type="GO" id="GO:0009897">
    <property type="term" value="C:external side of plasma membrane"/>
    <property type="evidence" value="ECO:0007669"/>
    <property type="project" value="TreeGrafter"/>
</dbReference>
<dbReference type="Pfam" id="PF07686">
    <property type="entry name" value="V-set"/>
    <property type="match status" value="1"/>
</dbReference>
<comment type="subcellular location">
    <subcellularLocation>
        <location evidence="1">Membrane</location>
    </subcellularLocation>
</comment>
<dbReference type="OMA" id="CCHVASE"/>
<dbReference type="GO" id="GO:0050863">
    <property type="term" value="P:regulation of T cell activation"/>
    <property type="evidence" value="ECO:0007669"/>
    <property type="project" value="UniProtKB-ARBA"/>
</dbReference>
<keyword evidence="10" id="KW-1185">Reference proteome</keyword>
<keyword evidence="5" id="KW-0325">Glycoprotein</keyword>
<dbReference type="HOGENOM" id="CLU_013137_8_1_1"/>
<evidence type="ECO:0000256" key="7">
    <source>
        <dbReference type="SAM" id="SignalP"/>
    </source>
</evidence>
<protein>
    <recommendedName>
        <fullName evidence="8">Ig-like domain-containing protein</fullName>
    </recommendedName>
</protein>
<dbReference type="GeneTree" id="ENSGT00940000154641"/>
<name>K7FAU4_PELSI</name>
<dbReference type="InterPro" id="IPR007110">
    <property type="entry name" value="Ig-like_dom"/>
</dbReference>
<dbReference type="SMART" id="SM00409">
    <property type="entry name" value="IG"/>
    <property type="match status" value="1"/>
</dbReference>
<feature type="domain" description="Ig-like" evidence="8">
    <location>
        <begin position="24"/>
        <end position="141"/>
    </location>
</feature>
<keyword evidence="6" id="KW-0393">Immunoglobulin domain</keyword>
<accession>K7FAU4</accession>
<dbReference type="SUPFAM" id="SSF48726">
    <property type="entry name" value="Immunoglobulin"/>
    <property type="match status" value="1"/>
</dbReference>
<dbReference type="EMBL" id="AGCU01127053">
    <property type="status" value="NOT_ANNOTATED_CDS"/>
    <property type="molecule type" value="Genomic_DNA"/>
</dbReference>
<keyword evidence="2 7" id="KW-0732">Signal</keyword>
<reference evidence="10" key="2">
    <citation type="journal article" date="2013" name="Nat. Genet.">
        <title>The draft genomes of soft-shell turtle and green sea turtle yield insights into the development and evolution of the turtle-specific body plan.</title>
        <authorList>
            <person name="Wang Z."/>
            <person name="Pascual-Anaya J."/>
            <person name="Zadissa A."/>
            <person name="Li W."/>
            <person name="Niimura Y."/>
            <person name="Huang Z."/>
            <person name="Li C."/>
            <person name="White S."/>
            <person name="Xiong Z."/>
            <person name="Fang D."/>
            <person name="Wang B."/>
            <person name="Ming Y."/>
            <person name="Chen Y."/>
            <person name="Zheng Y."/>
            <person name="Kuraku S."/>
            <person name="Pignatelli M."/>
            <person name="Herrero J."/>
            <person name="Beal K."/>
            <person name="Nozawa M."/>
            <person name="Li Q."/>
            <person name="Wang J."/>
            <person name="Zhang H."/>
            <person name="Yu L."/>
            <person name="Shigenobu S."/>
            <person name="Wang J."/>
            <person name="Liu J."/>
            <person name="Flicek P."/>
            <person name="Searle S."/>
            <person name="Wang J."/>
            <person name="Kuratani S."/>
            <person name="Yin Y."/>
            <person name="Aken B."/>
            <person name="Zhang G."/>
            <person name="Irie N."/>
        </authorList>
    </citation>
    <scope>NUCLEOTIDE SEQUENCE [LARGE SCALE GENOMIC DNA]</scope>
    <source>
        <strain evidence="10">Daiwa-1</strain>
    </source>
</reference>
<keyword evidence="4" id="KW-1015">Disulfide bond</keyword>
<evidence type="ECO:0000256" key="4">
    <source>
        <dbReference type="ARBA" id="ARBA00023157"/>
    </source>
</evidence>
<feature type="chain" id="PRO_5003904907" description="Ig-like domain-containing protein" evidence="7">
    <location>
        <begin position="29"/>
        <end position="203"/>
    </location>
</feature>
<feature type="signal peptide" evidence="7">
    <location>
        <begin position="1"/>
        <end position="28"/>
    </location>
</feature>
<keyword evidence="3" id="KW-0472">Membrane</keyword>
<reference evidence="9" key="3">
    <citation type="submission" date="2025-08" db="UniProtKB">
        <authorList>
            <consortium name="Ensembl"/>
        </authorList>
    </citation>
    <scope>IDENTIFICATION</scope>
</reference>
<evidence type="ECO:0000313" key="9">
    <source>
        <dbReference type="Ensembl" id="ENSPSIP00000005154.1"/>
    </source>
</evidence>
<dbReference type="GO" id="GO:0050852">
    <property type="term" value="P:T cell receptor signaling pathway"/>
    <property type="evidence" value="ECO:0007669"/>
    <property type="project" value="TreeGrafter"/>
</dbReference>
<dbReference type="InterPro" id="IPR013106">
    <property type="entry name" value="Ig_V-set"/>
</dbReference>
<dbReference type="InterPro" id="IPR013783">
    <property type="entry name" value="Ig-like_fold"/>
</dbReference>
<dbReference type="GO" id="GO:0001817">
    <property type="term" value="P:regulation of cytokine production"/>
    <property type="evidence" value="ECO:0007669"/>
    <property type="project" value="TreeGrafter"/>
</dbReference>
<dbReference type="Ensembl" id="ENSPSIT00000005183.1">
    <property type="protein sequence ID" value="ENSPSIP00000005154.1"/>
    <property type="gene ID" value="ENSPSIG00000004810.1"/>
</dbReference>
<dbReference type="PANTHER" id="PTHR24100">
    <property type="entry name" value="BUTYROPHILIN"/>
    <property type="match status" value="1"/>
</dbReference>
<dbReference type="Gene3D" id="2.60.40.10">
    <property type="entry name" value="Immunoglobulins"/>
    <property type="match status" value="1"/>
</dbReference>
<reference evidence="9" key="4">
    <citation type="submission" date="2025-09" db="UniProtKB">
        <authorList>
            <consortium name="Ensembl"/>
        </authorList>
    </citation>
    <scope>IDENTIFICATION</scope>
</reference>
<evidence type="ECO:0000259" key="8">
    <source>
        <dbReference type="PROSITE" id="PS50835"/>
    </source>
</evidence>
<evidence type="ECO:0000256" key="3">
    <source>
        <dbReference type="ARBA" id="ARBA00023136"/>
    </source>
</evidence>
<dbReference type="InterPro" id="IPR050504">
    <property type="entry name" value="IgSF_BTN/MOG"/>
</dbReference>